<sequence length="170" mass="19533">MEAHDSPARGPRDASQERRSDLAVPAKTPKSQETTPLQTPSSPETLDYRYLAFHRRVQELLDKKINEGTREAARWKLKIEKTLIELERGTDQYAKQERRELLVRANALEYSNKELLDKVTNLEEKVKKLGEKVSRVESKADSDSFATQQMLVRLYPEVSEARRGRPAGQL</sequence>
<evidence type="ECO:0000313" key="3">
    <source>
        <dbReference type="EMBL" id="KAK7426451.1"/>
    </source>
</evidence>
<feature type="compositionally biased region" description="Polar residues" evidence="2">
    <location>
        <begin position="29"/>
        <end position="44"/>
    </location>
</feature>
<evidence type="ECO:0000256" key="1">
    <source>
        <dbReference type="SAM" id="Coils"/>
    </source>
</evidence>
<accession>A0ABR1I0N3</accession>
<dbReference type="Proteomes" id="UP001498421">
    <property type="component" value="Unassembled WGS sequence"/>
</dbReference>
<feature type="coiled-coil region" evidence="1">
    <location>
        <begin position="79"/>
        <end position="139"/>
    </location>
</feature>
<feature type="compositionally biased region" description="Basic and acidic residues" evidence="2">
    <location>
        <begin position="1"/>
        <end position="21"/>
    </location>
</feature>
<evidence type="ECO:0000313" key="4">
    <source>
        <dbReference type="Proteomes" id="UP001498421"/>
    </source>
</evidence>
<gene>
    <name evidence="3" type="ORF">QQZ08_007046</name>
</gene>
<keyword evidence="1" id="KW-0175">Coiled coil</keyword>
<feature type="region of interest" description="Disordered" evidence="2">
    <location>
        <begin position="1"/>
        <end position="44"/>
    </location>
</feature>
<name>A0ABR1I0N3_9HYPO</name>
<reference evidence="3 4" key="1">
    <citation type="journal article" date="2025" name="Microbiol. Resour. Announc.">
        <title>Draft genome sequences for Neonectria magnoliae and Neonectria punicea, canker pathogens of Liriodendron tulipifera and Acer saccharum in West Virginia.</title>
        <authorList>
            <person name="Petronek H.M."/>
            <person name="Kasson M.T."/>
            <person name="Metheny A.M."/>
            <person name="Stauder C.M."/>
            <person name="Lovett B."/>
            <person name="Lynch S.C."/>
            <person name="Garnas J.R."/>
            <person name="Kasson L.R."/>
            <person name="Stajich J.E."/>
        </authorList>
    </citation>
    <scope>NUCLEOTIDE SEQUENCE [LARGE SCALE GENOMIC DNA]</scope>
    <source>
        <strain evidence="3 4">NRRL 64651</strain>
    </source>
</reference>
<protein>
    <submittedName>
        <fullName evidence="3">Uncharacterized protein</fullName>
    </submittedName>
</protein>
<evidence type="ECO:0000256" key="2">
    <source>
        <dbReference type="SAM" id="MobiDB-lite"/>
    </source>
</evidence>
<proteinExistence type="predicted"/>
<comment type="caution">
    <text evidence="3">The sequence shown here is derived from an EMBL/GenBank/DDBJ whole genome shotgun (WGS) entry which is preliminary data.</text>
</comment>
<dbReference type="EMBL" id="JAZAVK010000066">
    <property type="protein sequence ID" value="KAK7426451.1"/>
    <property type="molecule type" value="Genomic_DNA"/>
</dbReference>
<organism evidence="3 4">
    <name type="scientific">Neonectria magnoliae</name>
    <dbReference type="NCBI Taxonomy" id="2732573"/>
    <lineage>
        <taxon>Eukaryota</taxon>
        <taxon>Fungi</taxon>
        <taxon>Dikarya</taxon>
        <taxon>Ascomycota</taxon>
        <taxon>Pezizomycotina</taxon>
        <taxon>Sordariomycetes</taxon>
        <taxon>Hypocreomycetidae</taxon>
        <taxon>Hypocreales</taxon>
        <taxon>Nectriaceae</taxon>
        <taxon>Neonectria</taxon>
    </lineage>
</organism>
<keyword evidence="4" id="KW-1185">Reference proteome</keyword>